<dbReference type="Gene3D" id="2.40.50.140">
    <property type="entry name" value="Nucleic acid-binding proteins"/>
    <property type="match status" value="2"/>
</dbReference>
<dbReference type="Pfam" id="PF02721">
    <property type="entry name" value="DUF223"/>
    <property type="match status" value="1"/>
</dbReference>
<evidence type="ECO:0000313" key="2">
    <source>
        <dbReference type="EMBL" id="AFK36314.1"/>
    </source>
</evidence>
<dbReference type="EMBL" id="BT136519">
    <property type="protein sequence ID" value="AFK36314.1"/>
    <property type="molecule type" value="mRNA"/>
</dbReference>
<evidence type="ECO:0000259" key="1">
    <source>
        <dbReference type="Pfam" id="PF02721"/>
    </source>
</evidence>
<name>I3S7S2_LOTJA</name>
<organism evidence="2">
    <name type="scientific">Lotus japonicus</name>
    <name type="common">Lotus corniculatus var. japonicus</name>
    <dbReference type="NCBI Taxonomy" id="34305"/>
    <lineage>
        <taxon>Eukaryota</taxon>
        <taxon>Viridiplantae</taxon>
        <taxon>Streptophyta</taxon>
        <taxon>Embryophyta</taxon>
        <taxon>Tracheophyta</taxon>
        <taxon>Spermatophyta</taxon>
        <taxon>Magnoliopsida</taxon>
        <taxon>eudicotyledons</taxon>
        <taxon>Gunneridae</taxon>
        <taxon>Pentapetalae</taxon>
        <taxon>rosids</taxon>
        <taxon>fabids</taxon>
        <taxon>Fabales</taxon>
        <taxon>Fabaceae</taxon>
        <taxon>Papilionoideae</taxon>
        <taxon>50 kb inversion clade</taxon>
        <taxon>NPAAA clade</taxon>
        <taxon>Hologalegina</taxon>
        <taxon>robinioid clade</taxon>
        <taxon>Loteae</taxon>
        <taxon>Lotus</taxon>
    </lineage>
</organism>
<dbReference type="PANTHER" id="PTHR47165:SF4">
    <property type="entry name" value="OS03G0429900 PROTEIN"/>
    <property type="match status" value="1"/>
</dbReference>
<dbReference type="InterPro" id="IPR003871">
    <property type="entry name" value="RFA1B/D_OB_1st"/>
</dbReference>
<dbReference type="AlphaFoldDB" id="I3S7S2"/>
<dbReference type="InterPro" id="IPR012340">
    <property type="entry name" value="NA-bd_OB-fold"/>
</dbReference>
<proteinExistence type="evidence at transcript level"/>
<dbReference type="CDD" id="cd04480">
    <property type="entry name" value="RPA1_DBD_A_like"/>
    <property type="match status" value="1"/>
</dbReference>
<dbReference type="PANTHER" id="PTHR47165">
    <property type="entry name" value="OS03G0429900 PROTEIN"/>
    <property type="match status" value="1"/>
</dbReference>
<protein>
    <recommendedName>
        <fullName evidence="1">Replication protein A 70 kDa DNA-binding subunit B/D first OB fold domain-containing protein</fullName>
    </recommendedName>
</protein>
<reference evidence="2" key="1">
    <citation type="submission" date="2012-05" db="EMBL/GenBank/DDBJ databases">
        <authorList>
            <person name="Krishnakumar V."/>
            <person name="Cheung F."/>
            <person name="Xiao Y."/>
            <person name="Chan A."/>
            <person name="Moskal W.A."/>
            <person name="Town C.D."/>
        </authorList>
    </citation>
    <scope>NUCLEOTIDE SEQUENCE</scope>
</reference>
<dbReference type="SUPFAM" id="SSF50249">
    <property type="entry name" value="Nucleic acid-binding proteins"/>
    <property type="match status" value="2"/>
</dbReference>
<feature type="domain" description="Replication protein A 70 kDa DNA-binding subunit B/D first OB fold" evidence="1">
    <location>
        <begin position="6"/>
        <end position="109"/>
    </location>
</feature>
<dbReference type="CDD" id="cd04481">
    <property type="entry name" value="RPA1_DBD_B_like"/>
    <property type="match status" value="1"/>
</dbReference>
<accession>I3S7S2</accession>
<sequence length="242" mass="27092">MAIKVDDVSDVNNSKDTWNIVTKVVRLWVSPSFSGGKLPFSMELVLMDSKGCQIHASVRKTLVYRFHPLLTEGRVYQISYFGVGDNLGDFRTTTHQFKINFHIHTKVKEIGNCPITKSPYSFISLSEIMFNDPDPSYLMDIIGILTGSSGEQEYEKDGKIQKRVTIELFQDGVRLECAFFGNYVGQILGQLAAGDMTNAVVVVQYAKIKPFRGRPSVQNVYGATKILFNPDVQNVYGATKIC</sequence>